<dbReference type="Pfam" id="PF01193">
    <property type="entry name" value="RNA_pol_L"/>
    <property type="match status" value="1"/>
</dbReference>
<feature type="region of interest" description="Alpha N-terminal domain (alpha-NTD)" evidence="11">
    <location>
        <begin position="1"/>
        <end position="260"/>
    </location>
</feature>
<sequence length="398" mass="43226">MESLELLGHPGEAAHPRLTVEDQTATYARLVAEPLEAGYGITLGNALRRVLLSSLEGAAITSVRIDQVQHEFSTIPGMAEDTTEFLLNVKEVRLKPISNRPATISLDVEGPAVITAADLQVPADFELVNPDLYLGRLETAGSRLTAEFHAELGKGYQPAGTVEGMPIGVIPVDAIFTPIRKVNYRVEKTRVGQSTNYDRLILEVWTDGTIDPVEAVGFSAEILVEQFSLFIQHARPELGHAYHPSLTSGATGGLLMPPDRYNTPIEDLQLSVRAYNCLKRSGLMTVGQVLEKTEDELLGLRNFGRKSYDELRERLIELGYIDPNQPGLVPLVDQPARPGGRPAARPGSAAARTARTSAVIMDDEEEDEENLSALGKALKEALLKDGSAEDLIGADDEE</sequence>
<organism evidence="14 15">
    <name type="scientific">Tepidiforma flava</name>
    <dbReference type="NCBI Taxonomy" id="3004094"/>
    <lineage>
        <taxon>Bacteria</taxon>
        <taxon>Bacillati</taxon>
        <taxon>Chloroflexota</taxon>
        <taxon>Tepidiformia</taxon>
        <taxon>Tepidiformales</taxon>
        <taxon>Tepidiformaceae</taxon>
        <taxon>Tepidiforma</taxon>
    </lineage>
</organism>
<dbReference type="NCBIfam" id="NF003513">
    <property type="entry name" value="PRK05182.1-2"/>
    <property type="match status" value="1"/>
</dbReference>
<gene>
    <name evidence="11" type="primary">rpoA</name>
    <name evidence="14" type="ORF">O0235_03455</name>
</gene>
<dbReference type="GO" id="GO:0003899">
    <property type="term" value="F:DNA-directed RNA polymerase activity"/>
    <property type="evidence" value="ECO:0007669"/>
    <property type="project" value="UniProtKB-EC"/>
</dbReference>
<dbReference type="SUPFAM" id="SSF56553">
    <property type="entry name" value="Insert subdomain of RNA polymerase alpha subunit"/>
    <property type="match status" value="1"/>
</dbReference>
<keyword evidence="6 11" id="KW-0548">Nucleotidyltransferase</keyword>
<dbReference type="Gene3D" id="3.30.1360.10">
    <property type="entry name" value="RNA polymerase, RBP11-like subunit"/>
    <property type="match status" value="1"/>
</dbReference>
<dbReference type="NCBIfam" id="NF003519">
    <property type="entry name" value="PRK05182.2-5"/>
    <property type="match status" value="1"/>
</dbReference>
<dbReference type="NCBIfam" id="TIGR02027">
    <property type="entry name" value="rpoA"/>
    <property type="match status" value="1"/>
</dbReference>
<dbReference type="Proteomes" id="UP001212803">
    <property type="component" value="Chromosome"/>
</dbReference>
<keyword evidence="15" id="KW-1185">Reference proteome</keyword>
<evidence type="ECO:0000256" key="3">
    <source>
        <dbReference type="ARBA" id="ARBA00015972"/>
    </source>
</evidence>
<evidence type="ECO:0000256" key="7">
    <source>
        <dbReference type="ARBA" id="ARBA00023163"/>
    </source>
</evidence>
<dbReference type="EC" id="2.7.7.6" evidence="2 11"/>
<dbReference type="SUPFAM" id="SSF55257">
    <property type="entry name" value="RBP11-like subunits of RNA polymerase"/>
    <property type="match status" value="1"/>
</dbReference>
<protein>
    <recommendedName>
        <fullName evidence="3 11">DNA-directed RNA polymerase subunit alpha</fullName>
        <shortName evidence="11">RNAP subunit alpha</shortName>
        <ecNumber evidence="2 11">2.7.7.6</ecNumber>
    </recommendedName>
    <alternativeName>
        <fullName evidence="9 11">RNA polymerase subunit alpha</fullName>
    </alternativeName>
    <alternativeName>
        <fullName evidence="8 11">Transcriptase subunit alpha</fullName>
    </alternativeName>
</protein>
<comment type="subunit">
    <text evidence="11">Homodimer. The RNAP catalytic core consists of 2 alpha, 1 beta, 1 beta' and 1 omega subunit. When a sigma factor is associated with the core the holoenzyme is formed, which can initiate transcription.</text>
</comment>
<evidence type="ECO:0000256" key="12">
    <source>
        <dbReference type="SAM" id="MobiDB-lite"/>
    </source>
</evidence>
<evidence type="ECO:0000313" key="14">
    <source>
        <dbReference type="EMBL" id="WBL36623.1"/>
    </source>
</evidence>
<keyword evidence="4 11" id="KW-0240">DNA-directed RNA polymerase</keyword>
<keyword evidence="5 11" id="KW-0808">Transferase</keyword>
<dbReference type="EMBL" id="CP115149">
    <property type="protein sequence ID" value="WBL36623.1"/>
    <property type="molecule type" value="Genomic_DNA"/>
</dbReference>
<dbReference type="Gene3D" id="1.10.150.20">
    <property type="entry name" value="5' to 3' exonuclease, C-terminal subdomain"/>
    <property type="match status" value="1"/>
</dbReference>
<comment type="similarity">
    <text evidence="1 11">Belongs to the RNA polymerase alpha chain family.</text>
</comment>
<dbReference type="InterPro" id="IPR011263">
    <property type="entry name" value="DNA-dir_RNA_pol_RpoA/D/Rpb3"/>
</dbReference>
<dbReference type="Gene3D" id="2.170.120.12">
    <property type="entry name" value="DNA-directed RNA polymerase, insert domain"/>
    <property type="match status" value="1"/>
</dbReference>
<evidence type="ECO:0000256" key="6">
    <source>
        <dbReference type="ARBA" id="ARBA00022695"/>
    </source>
</evidence>
<evidence type="ECO:0000256" key="10">
    <source>
        <dbReference type="ARBA" id="ARBA00048552"/>
    </source>
</evidence>
<name>A0ABY7M7Y1_9CHLR</name>
<evidence type="ECO:0000259" key="13">
    <source>
        <dbReference type="SMART" id="SM00662"/>
    </source>
</evidence>
<comment type="catalytic activity">
    <reaction evidence="10 11">
        <text>RNA(n) + a ribonucleoside 5'-triphosphate = RNA(n+1) + diphosphate</text>
        <dbReference type="Rhea" id="RHEA:21248"/>
        <dbReference type="Rhea" id="RHEA-COMP:14527"/>
        <dbReference type="Rhea" id="RHEA-COMP:17342"/>
        <dbReference type="ChEBI" id="CHEBI:33019"/>
        <dbReference type="ChEBI" id="CHEBI:61557"/>
        <dbReference type="ChEBI" id="CHEBI:140395"/>
        <dbReference type="EC" id="2.7.7.6"/>
    </reaction>
</comment>
<evidence type="ECO:0000256" key="2">
    <source>
        <dbReference type="ARBA" id="ARBA00012418"/>
    </source>
</evidence>
<evidence type="ECO:0000256" key="8">
    <source>
        <dbReference type="ARBA" id="ARBA00032524"/>
    </source>
</evidence>
<dbReference type="InterPro" id="IPR011262">
    <property type="entry name" value="DNA-dir_RNA_pol_insert"/>
</dbReference>
<dbReference type="CDD" id="cd06928">
    <property type="entry name" value="RNAP_alpha_NTD"/>
    <property type="match status" value="1"/>
</dbReference>
<dbReference type="InterPro" id="IPR036643">
    <property type="entry name" value="RNApol_insert_sf"/>
</dbReference>
<keyword evidence="7 11" id="KW-0804">Transcription</keyword>
<feature type="region of interest" description="Disordered" evidence="12">
    <location>
        <begin position="336"/>
        <end position="367"/>
    </location>
</feature>
<dbReference type="SUPFAM" id="SSF47789">
    <property type="entry name" value="C-terminal domain of RNA polymerase alpha subunit"/>
    <property type="match status" value="1"/>
</dbReference>
<dbReference type="GO" id="GO:0000428">
    <property type="term" value="C:DNA-directed RNA polymerase complex"/>
    <property type="evidence" value="ECO:0007669"/>
    <property type="project" value="UniProtKB-KW"/>
</dbReference>
<reference evidence="14 15" key="1">
    <citation type="journal article" date="2023" name="ISME J.">
        <title>Thermophilic Dehalococcoidia with unusual traits shed light on an unexpected past.</title>
        <authorList>
            <person name="Palmer M."/>
            <person name="Covington J.K."/>
            <person name="Zhou E.M."/>
            <person name="Thomas S.C."/>
            <person name="Habib N."/>
            <person name="Seymour C.O."/>
            <person name="Lai D."/>
            <person name="Johnston J."/>
            <person name="Hashimi A."/>
            <person name="Jiao J.Y."/>
            <person name="Muok A.R."/>
            <person name="Liu L."/>
            <person name="Xian W.D."/>
            <person name="Zhi X.Y."/>
            <person name="Li M.M."/>
            <person name="Silva L.P."/>
            <person name="Bowen B.P."/>
            <person name="Louie K."/>
            <person name="Briegel A."/>
            <person name="Pett-Ridge J."/>
            <person name="Weber P.K."/>
            <person name="Tocheva E.I."/>
            <person name="Woyke T."/>
            <person name="Northen T.R."/>
            <person name="Mayali X."/>
            <person name="Li W.J."/>
            <person name="Hedlund B.P."/>
        </authorList>
    </citation>
    <scope>NUCLEOTIDE SEQUENCE [LARGE SCALE GENOMIC DNA]</scope>
    <source>
        <strain evidence="14 15">YIM 72310</strain>
    </source>
</reference>
<evidence type="ECO:0000256" key="11">
    <source>
        <dbReference type="HAMAP-Rule" id="MF_00059"/>
    </source>
</evidence>
<evidence type="ECO:0000256" key="9">
    <source>
        <dbReference type="ARBA" id="ARBA00033070"/>
    </source>
</evidence>
<dbReference type="Pfam" id="PF03118">
    <property type="entry name" value="RNA_pol_A_CTD"/>
    <property type="match status" value="1"/>
</dbReference>
<feature type="region of interest" description="Alpha C-terminal domain (alpha-CTD)" evidence="11">
    <location>
        <begin position="261"/>
        <end position="398"/>
    </location>
</feature>
<dbReference type="RefSeq" id="WP_270057145.1">
    <property type="nucleotide sequence ID" value="NZ_CP115149.1"/>
</dbReference>
<dbReference type="InterPro" id="IPR011773">
    <property type="entry name" value="DNA-dir_RpoA"/>
</dbReference>
<dbReference type="HAMAP" id="MF_00059">
    <property type="entry name" value="RNApol_bact_RpoA"/>
    <property type="match status" value="1"/>
</dbReference>
<evidence type="ECO:0000256" key="4">
    <source>
        <dbReference type="ARBA" id="ARBA00022478"/>
    </source>
</evidence>
<dbReference type="InterPro" id="IPR011260">
    <property type="entry name" value="RNAP_asu_C"/>
</dbReference>
<comment type="domain">
    <text evidence="11">The N-terminal domain is essential for RNAP assembly and basal transcription, whereas the C-terminal domain is involved in interaction with transcriptional regulators and with upstream promoter elements.</text>
</comment>
<evidence type="ECO:0000256" key="1">
    <source>
        <dbReference type="ARBA" id="ARBA00007123"/>
    </source>
</evidence>
<dbReference type="SMART" id="SM00662">
    <property type="entry name" value="RPOLD"/>
    <property type="match status" value="1"/>
</dbReference>
<feature type="compositionally biased region" description="Low complexity" evidence="12">
    <location>
        <begin position="336"/>
        <end position="358"/>
    </location>
</feature>
<evidence type="ECO:0000256" key="5">
    <source>
        <dbReference type="ARBA" id="ARBA00022679"/>
    </source>
</evidence>
<evidence type="ECO:0000313" key="15">
    <source>
        <dbReference type="Proteomes" id="UP001212803"/>
    </source>
</evidence>
<feature type="domain" description="DNA-directed RNA polymerase RpoA/D/Rpb3-type" evidence="13">
    <location>
        <begin position="27"/>
        <end position="233"/>
    </location>
</feature>
<proteinExistence type="inferred from homology"/>
<dbReference type="Pfam" id="PF01000">
    <property type="entry name" value="RNA_pol_A_bac"/>
    <property type="match status" value="1"/>
</dbReference>
<comment type="function">
    <text evidence="11">DNA-dependent RNA polymerase catalyzes the transcription of DNA into RNA using the four ribonucleoside triphosphates as substrates.</text>
</comment>
<accession>A0ABY7M7Y1</accession>
<dbReference type="InterPro" id="IPR036603">
    <property type="entry name" value="RBP11-like"/>
</dbReference>